<reference evidence="8 9" key="1">
    <citation type="journal article" date="2006" name="J. Bacteriol.">
        <title>Complete genome sequence of the dehalorespiring bacterium Desulfitobacterium hafniense Y51 and comparison with Dehalococcoides ethenogenes 195.</title>
        <authorList>
            <person name="Nonaka H."/>
            <person name="Keresztes G."/>
            <person name="Shinoda Y."/>
            <person name="Ikenaga Y."/>
            <person name="Abe M."/>
            <person name="Naito K."/>
            <person name="Inatomi K."/>
            <person name="Furukawa K."/>
            <person name="Inui M."/>
            <person name="Yukawa H."/>
        </authorList>
    </citation>
    <scope>NUCLEOTIDE SEQUENCE [LARGE SCALE GENOMIC DNA]</scope>
    <source>
        <strain evidence="8 9">Y51</strain>
    </source>
</reference>
<dbReference type="Gene3D" id="1.20.1250.20">
    <property type="entry name" value="MFS general substrate transporter like domains"/>
    <property type="match status" value="2"/>
</dbReference>
<dbReference type="SUPFAM" id="SSF103473">
    <property type="entry name" value="MFS general substrate transporter"/>
    <property type="match status" value="1"/>
</dbReference>
<protein>
    <recommendedName>
        <fullName evidence="7">Major facilitator superfamily (MFS) profile domain-containing protein</fullName>
    </recommendedName>
</protein>
<accession>Q24Z93</accession>
<evidence type="ECO:0000256" key="3">
    <source>
        <dbReference type="ARBA" id="ARBA00022692"/>
    </source>
</evidence>
<dbReference type="InterPro" id="IPR020846">
    <property type="entry name" value="MFS_dom"/>
</dbReference>
<keyword evidence="3 6" id="KW-0812">Transmembrane</keyword>
<evidence type="ECO:0000313" key="8">
    <source>
        <dbReference type="EMBL" id="BAE82649.1"/>
    </source>
</evidence>
<keyword evidence="2" id="KW-0813">Transport</keyword>
<dbReference type="PROSITE" id="PS50850">
    <property type="entry name" value="MFS"/>
    <property type="match status" value="1"/>
</dbReference>
<dbReference type="AlphaFoldDB" id="Q24Z93"/>
<dbReference type="GO" id="GO:0022857">
    <property type="term" value="F:transmembrane transporter activity"/>
    <property type="evidence" value="ECO:0007669"/>
    <property type="project" value="InterPro"/>
</dbReference>
<dbReference type="GO" id="GO:0005886">
    <property type="term" value="C:plasma membrane"/>
    <property type="evidence" value="ECO:0007669"/>
    <property type="project" value="UniProtKB-SubCell"/>
</dbReference>
<dbReference type="PANTHER" id="PTHR11360">
    <property type="entry name" value="MONOCARBOXYLATE TRANSPORTER"/>
    <property type="match status" value="1"/>
</dbReference>
<feature type="transmembrane region" description="Helical" evidence="6">
    <location>
        <begin position="247"/>
        <end position="265"/>
    </location>
</feature>
<keyword evidence="9" id="KW-1185">Reference proteome</keyword>
<feature type="transmembrane region" description="Helical" evidence="6">
    <location>
        <begin position="285"/>
        <end position="305"/>
    </location>
</feature>
<feature type="transmembrane region" description="Helical" evidence="6">
    <location>
        <begin position="52"/>
        <end position="72"/>
    </location>
</feature>
<feature type="transmembrane region" description="Helical" evidence="6">
    <location>
        <begin position="337"/>
        <end position="358"/>
    </location>
</feature>
<feature type="transmembrane region" description="Helical" evidence="6">
    <location>
        <begin position="400"/>
        <end position="422"/>
    </location>
</feature>
<evidence type="ECO:0000256" key="1">
    <source>
        <dbReference type="ARBA" id="ARBA00004651"/>
    </source>
</evidence>
<feature type="transmembrane region" description="Helical" evidence="6">
    <location>
        <begin position="143"/>
        <end position="168"/>
    </location>
</feature>
<dbReference type="Proteomes" id="UP000001946">
    <property type="component" value="Chromosome"/>
</dbReference>
<feature type="transmembrane region" description="Helical" evidence="6">
    <location>
        <begin position="370"/>
        <end position="394"/>
    </location>
</feature>
<evidence type="ECO:0000256" key="2">
    <source>
        <dbReference type="ARBA" id="ARBA00022448"/>
    </source>
</evidence>
<gene>
    <name evidence="8" type="ordered locus">DSY0860</name>
</gene>
<sequence length="441" mass="47597">MIYEEDVIMATNAKRGVLCVVAASVNTAFFSFGSSVILLLMKPLVEATGCSFPQATMMFSFMTMGVAFTALFAGKIIASFNPKIILMISSLPALLLFGSMSVTDSIYVFWALSFLFGVSIVFMGPTTNQIFITSWFAKGTGTIITVAHVLTGLVATVMTPILAMFITSHGYKTGALYAGIGITGIGLLMSLLFICKLPSAYGLEPISWNIGKNKEEKVKGNNSDLVWGTPADEPYAIPVKRFFRIPVFYFVMISAFLLTVANGLYYYNSSLIFQSMGLDLVETSYVLSLTHIASMVLAPLFGILCDSIGSKRAILLYSTVGAVLFLSFGLLNGMTGAIILALLCNISQFSLFYSGVVMPKLFGTKNSPVIISWGFTFAAIGSTVSGTIGAYLAVLGGGKYVTTLFVAGIIYVLVIAFTLLFFTKRTKEKMQEIDKDYQVPA</sequence>
<evidence type="ECO:0000259" key="7">
    <source>
        <dbReference type="PROSITE" id="PS50850"/>
    </source>
</evidence>
<feature type="transmembrane region" description="Helical" evidence="6">
    <location>
        <begin position="108"/>
        <end position="131"/>
    </location>
</feature>
<dbReference type="KEGG" id="dsy:DSY0860"/>
<feature type="transmembrane region" description="Helical" evidence="6">
    <location>
        <begin position="314"/>
        <end position="331"/>
    </location>
</feature>
<name>Q24Z93_DESHY</name>
<dbReference type="STRING" id="138119.DSY0860"/>
<feature type="transmembrane region" description="Helical" evidence="6">
    <location>
        <begin position="17"/>
        <end position="40"/>
    </location>
</feature>
<dbReference type="HOGENOM" id="CLU_620698_0_0_9"/>
<evidence type="ECO:0000256" key="4">
    <source>
        <dbReference type="ARBA" id="ARBA00022989"/>
    </source>
</evidence>
<dbReference type="EMBL" id="AP008230">
    <property type="protein sequence ID" value="BAE82649.1"/>
    <property type="molecule type" value="Genomic_DNA"/>
</dbReference>
<dbReference type="InterPro" id="IPR050327">
    <property type="entry name" value="Proton-linked_MCT"/>
</dbReference>
<feature type="transmembrane region" description="Helical" evidence="6">
    <location>
        <begin position="174"/>
        <end position="195"/>
    </location>
</feature>
<keyword evidence="4 6" id="KW-1133">Transmembrane helix</keyword>
<dbReference type="Pfam" id="PF07690">
    <property type="entry name" value="MFS_1"/>
    <property type="match status" value="1"/>
</dbReference>
<proteinExistence type="predicted"/>
<evidence type="ECO:0000256" key="6">
    <source>
        <dbReference type="SAM" id="Phobius"/>
    </source>
</evidence>
<keyword evidence="5 6" id="KW-0472">Membrane</keyword>
<dbReference type="InterPro" id="IPR036259">
    <property type="entry name" value="MFS_trans_sf"/>
</dbReference>
<organism evidence="8 9">
    <name type="scientific">Desulfitobacterium hafniense (strain Y51)</name>
    <dbReference type="NCBI Taxonomy" id="138119"/>
    <lineage>
        <taxon>Bacteria</taxon>
        <taxon>Bacillati</taxon>
        <taxon>Bacillota</taxon>
        <taxon>Clostridia</taxon>
        <taxon>Eubacteriales</taxon>
        <taxon>Desulfitobacteriaceae</taxon>
        <taxon>Desulfitobacterium</taxon>
    </lineage>
</organism>
<evidence type="ECO:0000256" key="5">
    <source>
        <dbReference type="ARBA" id="ARBA00023136"/>
    </source>
</evidence>
<comment type="subcellular location">
    <subcellularLocation>
        <location evidence="1">Cell membrane</location>
        <topology evidence="1">Multi-pass membrane protein</topology>
    </subcellularLocation>
</comment>
<feature type="domain" description="Major facilitator superfamily (MFS) profile" evidence="7">
    <location>
        <begin position="19"/>
        <end position="426"/>
    </location>
</feature>
<evidence type="ECO:0000313" key="9">
    <source>
        <dbReference type="Proteomes" id="UP000001946"/>
    </source>
</evidence>
<feature type="transmembrane region" description="Helical" evidence="6">
    <location>
        <begin position="84"/>
        <end position="102"/>
    </location>
</feature>
<dbReference type="eggNOG" id="COG2271">
    <property type="taxonomic scope" value="Bacteria"/>
</dbReference>
<dbReference type="InterPro" id="IPR011701">
    <property type="entry name" value="MFS"/>
</dbReference>